<comment type="caution">
    <text evidence="2">The sequence shown here is derived from an EMBL/GenBank/DDBJ whole genome shotgun (WGS) entry which is preliminary data.</text>
</comment>
<sequence length="249" mass="27144">MDTPPHCVAEKPLKHSEANAHLKLGVKKARTVKGLDDYLAKIKMSLPDWKGLLKWTLKHVPENSTGNTRPIAKEDVEFLQKAMESVHDHDDKVKRAAQLIQQSSVGGAEYDVSQLLDAFDTMEQYYEEHPGNASSAHRTGVLAAVIEHLGKGDRNILPAALSVGWRARCDYGDAATNDYAIKQQQGASGSGEGPAAELPAESAGAGYRHPARAEADNSHGSCRKALRHGRGAVRPNWGPDVRKPLHRKQ</sequence>
<proteinExistence type="predicted"/>
<name>A0A2H6K829_9APIC</name>
<dbReference type="AlphaFoldDB" id="A0A2H6K829"/>
<keyword evidence="3" id="KW-1185">Reference proteome</keyword>
<evidence type="ECO:0000313" key="2">
    <source>
        <dbReference type="EMBL" id="GBE59140.1"/>
    </source>
</evidence>
<evidence type="ECO:0000256" key="1">
    <source>
        <dbReference type="SAM" id="MobiDB-lite"/>
    </source>
</evidence>
<dbReference type="Proteomes" id="UP000236319">
    <property type="component" value="Unassembled WGS sequence"/>
</dbReference>
<gene>
    <name evidence="2" type="ORF">BOVATA_006330</name>
</gene>
<dbReference type="GeneID" id="39872910"/>
<reference evidence="2 3" key="1">
    <citation type="journal article" date="2017" name="BMC Genomics">
        <title>Whole-genome assembly of Babesia ovata and comparative genomics between closely related pathogens.</title>
        <authorList>
            <person name="Yamagishi J."/>
            <person name="Asada M."/>
            <person name="Hakimi H."/>
            <person name="Tanaka T.Q."/>
            <person name="Sugimoto C."/>
            <person name="Kawazu S."/>
        </authorList>
    </citation>
    <scope>NUCLEOTIDE SEQUENCE [LARGE SCALE GENOMIC DNA]</scope>
    <source>
        <strain evidence="2 3">Miyake</strain>
    </source>
</reference>
<feature type="compositionally biased region" description="Basic residues" evidence="1">
    <location>
        <begin position="221"/>
        <end position="231"/>
    </location>
</feature>
<feature type="compositionally biased region" description="Low complexity" evidence="1">
    <location>
        <begin position="184"/>
        <end position="197"/>
    </location>
</feature>
<accession>A0A2H6K829</accession>
<dbReference type="EMBL" id="BDSA01000001">
    <property type="protein sequence ID" value="GBE59140.1"/>
    <property type="molecule type" value="Genomic_DNA"/>
</dbReference>
<protein>
    <submittedName>
        <fullName evidence="2">Hsp70 nucleotide exchange factor fes1-like protein, putative</fullName>
    </submittedName>
</protein>
<feature type="region of interest" description="Disordered" evidence="1">
    <location>
        <begin position="184"/>
        <end position="249"/>
    </location>
</feature>
<dbReference type="VEuPathDB" id="PiroplasmaDB:BOVATA_006330"/>
<dbReference type="OrthoDB" id="10250458at2759"/>
<dbReference type="RefSeq" id="XP_028865383.1">
    <property type="nucleotide sequence ID" value="XM_029009550.1"/>
</dbReference>
<evidence type="ECO:0000313" key="3">
    <source>
        <dbReference type="Proteomes" id="UP000236319"/>
    </source>
</evidence>
<organism evidence="2 3">
    <name type="scientific">Babesia ovata</name>
    <dbReference type="NCBI Taxonomy" id="189622"/>
    <lineage>
        <taxon>Eukaryota</taxon>
        <taxon>Sar</taxon>
        <taxon>Alveolata</taxon>
        <taxon>Apicomplexa</taxon>
        <taxon>Aconoidasida</taxon>
        <taxon>Piroplasmida</taxon>
        <taxon>Babesiidae</taxon>
        <taxon>Babesia</taxon>
    </lineage>
</organism>